<sequence length="163" mass="17837">MSDDQSDGPEPIRICAEPHPTYPSQYCTLPPDHAYTVHQTFRGVEWLVASRAPRDRIITRPGGTLVDALPELDRLLEQIGKTLNPAMLHSPERLDEHGTGNGHADTMRTLLKAFTFAVEAARAGQAGDAAALHKALREVDTVASRAAEQVRDLRAAGPLLRWS</sequence>
<dbReference type="AlphaFoldDB" id="A0A4V2YUU3"/>
<keyword evidence="2" id="KW-1185">Reference proteome</keyword>
<gene>
    <name evidence="1" type="ORF">E1298_28630</name>
</gene>
<protein>
    <submittedName>
        <fullName evidence="1">Uncharacterized protein</fullName>
    </submittedName>
</protein>
<reference evidence="1 2" key="1">
    <citation type="submission" date="2019-03" db="EMBL/GenBank/DDBJ databases">
        <title>Draft genome sequences of novel Actinobacteria.</title>
        <authorList>
            <person name="Sahin N."/>
            <person name="Ay H."/>
            <person name="Saygin H."/>
        </authorList>
    </citation>
    <scope>NUCLEOTIDE SEQUENCE [LARGE SCALE GENOMIC DNA]</scope>
    <source>
        <strain evidence="1 2">H3C3</strain>
    </source>
</reference>
<organism evidence="1 2">
    <name type="scientific">Actinomadura rubrisoli</name>
    <dbReference type="NCBI Taxonomy" id="2530368"/>
    <lineage>
        <taxon>Bacteria</taxon>
        <taxon>Bacillati</taxon>
        <taxon>Actinomycetota</taxon>
        <taxon>Actinomycetes</taxon>
        <taxon>Streptosporangiales</taxon>
        <taxon>Thermomonosporaceae</taxon>
        <taxon>Actinomadura</taxon>
    </lineage>
</organism>
<name>A0A4V2YUU3_9ACTN</name>
<dbReference type="EMBL" id="SMKU01000185">
    <property type="protein sequence ID" value="TDD79047.1"/>
    <property type="molecule type" value="Genomic_DNA"/>
</dbReference>
<dbReference type="Proteomes" id="UP000294513">
    <property type="component" value="Unassembled WGS sequence"/>
</dbReference>
<comment type="caution">
    <text evidence="1">The sequence shown here is derived from an EMBL/GenBank/DDBJ whole genome shotgun (WGS) entry which is preliminary data.</text>
</comment>
<evidence type="ECO:0000313" key="1">
    <source>
        <dbReference type="EMBL" id="TDD79047.1"/>
    </source>
</evidence>
<proteinExistence type="predicted"/>
<dbReference type="RefSeq" id="WP_131898663.1">
    <property type="nucleotide sequence ID" value="NZ_SMKU01000185.1"/>
</dbReference>
<evidence type="ECO:0000313" key="2">
    <source>
        <dbReference type="Proteomes" id="UP000294513"/>
    </source>
</evidence>
<accession>A0A4V2YUU3</accession>